<gene>
    <name evidence="2" type="ORF">NDU88_007275</name>
</gene>
<evidence type="ECO:0000256" key="1">
    <source>
        <dbReference type="SAM" id="MobiDB-lite"/>
    </source>
</evidence>
<dbReference type="EMBL" id="JANPWB010000011">
    <property type="protein sequence ID" value="KAJ1128903.1"/>
    <property type="molecule type" value="Genomic_DNA"/>
</dbReference>
<evidence type="ECO:0000313" key="2">
    <source>
        <dbReference type="EMBL" id="KAJ1128903.1"/>
    </source>
</evidence>
<evidence type="ECO:0000313" key="3">
    <source>
        <dbReference type="Proteomes" id="UP001066276"/>
    </source>
</evidence>
<name>A0AAV7PKV4_PLEWA</name>
<protein>
    <submittedName>
        <fullName evidence="2">Uncharacterized protein</fullName>
    </submittedName>
</protein>
<proteinExistence type="predicted"/>
<accession>A0AAV7PKV4</accession>
<keyword evidence="3" id="KW-1185">Reference proteome</keyword>
<organism evidence="2 3">
    <name type="scientific">Pleurodeles waltl</name>
    <name type="common">Iberian ribbed newt</name>
    <dbReference type="NCBI Taxonomy" id="8319"/>
    <lineage>
        <taxon>Eukaryota</taxon>
        <taxon>Metazoa</taxon>
        <taxon>Chordata</taxon>
        <taxon>Craniata</taxon>
        <taxon>Vertebrata</taxon>
        <taxon>Euteleostomi</taxon>
        <taxon>Amphibia</taxon>
        <taxon>Batrachia</taxon>
        <taxon>Caudata</taxon>
        <taxon>Salamandroidea</taxon>
        <taxon>Salamandridae</taxon>
        <taxon>Pleurodelinae</taxon>
        <taxon>Pleurodeles</taxon>
    </lineage>
</organism>
<feature type="region of interest" description="Disordered" evidence="1">
    <location>
        <begin position="1"/>
        <end position="111"/>
    </location>
</feature>
<dbReference type="AlphaFoldDB" id="A0AAV7PKV4"/>
<reference evidence="2" key="1">
    <citation type="journal article" date="2022" name="bioRxiv">
        <title>Sequencing and chromosome-scale assembly of the giantPleurodeles waltlgenome.</title>
        <authorList>
            <person name="Brown T."/>
            <person name="Elewa A."/>
            <person name="Iarovenko S."/>
            <person name="Subramanian E."/>
            <person name="Araus A.J."/>
            <person name="Petzold A."/>
            <person name="Susuki M."/>
            <person name="Suzuki K.-i.T."/>
            <person name="Hayashi T."/>
            <person name="Toyoda A."/>
            <person name="Oliveira C."/>
            <person name="Osipova E."/>
            <person name="Leigh N.D."/>
            <person name="Simon A."/>
            <person name="Yun M.H."/>
        </authorList>
    </citation>
    <scope>NUCLEOTIDE SEQUENCE</scope>
    <source>
        <strain evidence="2">20211129_DDA</strain>
        <tissue evidence="2">Liver</tissue>
    </source>
</reference>
<sequence length="111" mass="11723">MAAPSAPQIRSEPSAPGVRSSPRTCLHIPGPPTEAGTGAERVGGAQTTSSRMEVDRGGPAAPARLWPPAEPVICIPAGQDPRLRPIRSRGGNGRSERSERSTDQKRAQRPR</sequence>
<dbReference type="Proteomes" id="UP001066276">
    <property type="component" value="Chromosome 7"/>
</dbReference>
<comment type="caution">
    <text evidence="2">The sequence shown here is derived from an EMBL/GenBank/DDBJ whole genome shotgun (WGS) entry which is preliminary data.</text>
</comment>
<feature type="compositionally biased region" description="Basic and acidic residues" evidence="1">
    <location>
        <begin position="94"/>
        <end position="111"/>
    </location>
</feature>